<sequence length="37" mass="4176">MTLPLFILCGLIAAYPLGRVGDFFSRLHVRLDPWSEA</sequence>
<dbReference type="EMBL" id="CADIJO010000005">
    <property type="protein sequence ID" value="CAB3689438.1"/>
    <property type="molecule type" value="Genomic_DNA"/>
</dbReference>
<name>A0A6S6ZNL1_9BURK</name>
<organism evidence="1 2">
    <name type="scientific">Achromobacter deleyi</name>
    <dbReference type="NCBI Taxonomy" id="1353891"/>
    <lineage>
        <taxon>Bacteria</taxon>
        <taxon>Pseudomonadati</taxon>
        <taxon>Pseudomonadota</taxon>
        <taxon>Betaproteobacteria</taxon>
        <taxon>Burkholderiales</taxon>
        <taxon>Alcaligenaceae</taxon>
        <taxon>Achromobacter</taxon>
    </lineage>
</organism>
<accession>A0A6S6ZNL1</accession>
<gene>
    <name evidence="1" type="ORF">LMG3458_02053</name>
</gene>
<protein>
    <submittedName>
        <fullName evidence="1">Uncharacterized protein</fullName>
    </submittedName>
</protein>
<evidence type="ECO:0000313" key="1">
    <source>
        <dbReference type="EMBL" id="CAB3689438.1"/>
    </source>
</evidence>
<proteinExistence type="predicted"/>
<dbReference type="Proteomes" id="UP000494111">
    <property type="component" value="Unassembled WGS sequence"/>
</dbReference>
<evidence type="ECO:0000313" key="2">
    <source>
        <dbReference type="Proteomes" id="UP000494111"/>
    </source>
</evidence>
<dbReference type="AlphaFoldDB" id="A0A6S6ZNL1"/>
<reference evidence="1 2" key="1">
    <citation type="submission" date="2020-04" db="EMBL/GenBank/DDBJ databases">
        <authorList>
            <person name="De Canck E."/>
        </authorList>
    </citation>
    <scope>NUCLEOTIDE SEQUENCE [LARGE SCALE GENOMIC DNA]</scope>
    <source>
        <strain evidence="1 2">LMG 3458</strain>
    </source>
</reference>